<feature type="compositionally biased region" description="Pro residues" evidence="1">
    <location>
        <begin position="303"/>
        <end position="317"/>
    </location>
</feature>
<dbReference type="Proteomes" id="UP000289708">
    <property type="component" value="Unassembled WGS sequence"/>
</dbReference>
<keyword evidence="2" id="KW-0812">Transmembrane</keyword>
<dbReference type="Gene3D" id="3.30.70.1070">
    <property type="entry name" value="Sporulation related repeat"/>
    <property type="match status" value="1"/>
</dbReference>
<dbReference type="Pfam" id="PF05036">
    <property type="entry name" value="SPOR"/>
    <property type="match status" value="1"/>
</dbReference>
<reference evidence="4 5" key="1">
    <citation type="submission" date="2018-12" db="EMBL/GenBank/DDBJ databases">
        <title>bacterium Hansschlegelia zhihuaiae S113.</title>
        <authorList>
            <person name="He J."/>
        </authorList>
    </citation>
    <scope>NUCLEOTIDE SEQUENCE [LARGE SCALE GENOMIC DNA]</scope>
    <source>
        <strain evidence="4 5">S 113</strain>
    </source>
</reference>
<evidence type="ECO:0000256" key="1">
    <source>
        <dbReference type="SAM" id="MobiDB-lite"/>
    </source>
</evidence>
<evidence type="ECO:0000313" key="5">
    <source>
        <dbReference type="Proteomes" id="UP000289708"/>
    </source>
</evidence>
<sequence length="424" mass="44382">MRNQAVRRGDMAASRIDDRYEDQGGEWRRDDYALRPGHHYGQSGQAEPEHEPEYDPRAYAPNPDEPYGWDDDGNPLFYEPERPALKGGRSGLVLVGAVLALAVIGGGVLVGYKMFASGGSNGEPPLIKADTEPVKTAPKEPGGADVQHQNKAIYDRVDPANAPKSKVVSREEQPVDLPSAPSSEPRPDGSRIILPGGPAAAEPTPPSTNGAEPRRVKTVAIRPDAPIAPPAPATPPAANDPIAEAARTGQAPRGSEFDNGIMSDGDVPLRSSDRPAGPNQTRPAPTAQRPAPQPAPQQAARPAPAPAPAAPAQPPRSDPQQVAAVAPRAPAPAAAQTRPTATGGFVVQVTSQRSEADARSAYANLQKRFPQVLGPYQASIQTATVGDRGTYYRVRVGPFGSSADASTVCNNLRAAGGDCVVSRN</sequence>
<name>A0A4Q0MM83_9HYPH</name>
<keyword evidence="2" id="KW-0472">Membrane</keyword>
<feature type="compositionally biased region" description="Pro residues" evidence="1">
    <location>
        <begin position="226"/>
        <end position="235"/>
    </location>
</feature>
<feature type="compositionally biased region" description="Basic and acidic residues" evidence="1">
    <location>
        <begin position="47"/>
        <end position="56"/>
    </location>
</feature>
<dbReference type="InterPro" id="IPR007730">
    <property type="entry name" value="SPOR-like_dom"/>
</dbReference>
<evidence type="ECO:0000256" key="2">
    <source>
        <dbReference type="SAM" id="Phobius"/>
    </source>
</evidence>
<feature type="domain" description="SPOR" evidence="3">
    <location>
        <begin position="339"/>
        <end position="424"/>
    </location>
</feature>
<feature type="compositionally biased region" description="Low complexity" evidence="1">
    <location>
        <begin position="280"/>
        <end position="302"/>
    </location>
</feature>
<accession>A0A4Q0MM83</accession>
<feature type="region of interest" description="Disordered" evidence="1">
    <location>
        <begin position="1"/>
        <end position="75"/>
    </location>
</feature>
<feature type="region of interest" description="Disordered" evidence="1">
    <location>
        <begin position="119"/>
        <end position="339"/>
    </location>
</feature>
<feature type="transmembrane region" description="Helical" evidence="2">
    <location>
        <begin position="92"/>
        <end position="112"/>
    </location>
</feature>
<feature type="compositionally biased region" description="Basic and acidic residues" evidence="1">
    <location>
        <begin position="7"/>
        <end position="33"/>
    </location>
</feature>
<dbReference type="OrthoDB" id="7338235at2"/>
<dbReference type="InterPro" id="IPR036680">
    <property type="entry name" value="SPOR-like_sf"/>
</dbReference>
<protein>
    <submittedName>
        <fullName evidence="4">SPOR domain-containing protein</fullName>
    </submittedName>
</protein>
<dbReference type="EMBL" id="RYFI01000003">
    <property type="protein sequence ID" value="RXF74565.1"/>
    <property type="molecule type" value="Genomic_DNA"/>
</dbReference>
<organism evidence="4 5">
    <name type="scientific">Hansschlegelia zhihuaiae</name>
    <dbReference type="NCBI Taxonomy" id="405005"/>
    <lineage>
        <taxon>Bacteria</taxon>
        <taxon>Pseudomonadati</taxon>
        <taxon>Pseudomonadota</taxon>
        <taxon>Alphaproteobacteria</taxon>
        <taxon>Hyphomicrobiales</taxon>
        <taxon>Methylopilaceae</taxon>
        <taxon>Hansschlegelia</taxon>
    </lineage>
</organism>
<dbReference type="AlphaFoldDB" id="A0A4Q0MM83"/>
<proteinExistence type="predicted"/>
<dbReference type="RefSeq" id="WP_128776215.1">
    <property type="nucleotide sequence ID" value="NZ_RYFI01000003.1"/>
</dbReference>
<feature type="compositionally biased region" description="Low complexity" evidence="1">
    <location>
        <begin position="319"/>
        <end position="339"/>
    </location>
</feature>
<evidence type="ECO:0000313" key="4">
    <source>
        <dbReference type="EMBL" id="RXF74565.1"/>
    </source>
</evidence>
<dbReference type="SUPFAM" id="SSF110997">
    <property type="entry name" value="Sporulation related repeat"/>
    <property type="match status" value="1"/>
</dbReference>
<comment type="caution">
    <text evidence="4">The sequence shown here is derived from an EMBL/GenBank/DDBJ whole genome shotgun (WGS) entry which is preliminary data.</text>
</comment>
<keyword evidence="5" id="KW-1185">Reference proteome</keyword>
<dbReference type="GO" id="GO:0042834">
    <property type="term" value="F:peptidoglycan binding"/>
    <property type="evidence" value="ECO:0007669"/>
    <property type="project" value="InterPro"/>
</dbReference>
<dbReference type="PROSITE" id="PS51724">
    <property type="entry name" value="SPOR"/>
    <property type="match status" value="1"/>
</dbReference>
<keyword evidence="2" id="KW-1133">Transmembrane helix</keyword>
<gene>
    <name evidence="4" type="ORF">EK403_03955</name>
</gene>
<evidence type="ECO:0000259" key="3">
    <source>
        <dbReference type="PROSITE" id="PS51724"/>
    </source>
</evidence>